<dbReference type="InterPro" id="IPR013087">
    <property type="entry name" value="Znf_C2H2_type"/>
</dbReference>
<proteinExistence type="predicted"/>
<comment type="caution">
    <text evidence="3">The sequence shown here is derived from an EMBL/GenBank/DDBJ whole genome shotgun (WGS) entry which is preliminary data.</text>
</comment>
<dbReference type="Gene3D" id="3.30.160.60">
    <property type="entry name" value="Classic Zinc Finger"/>
    <property type="match status" value="1"/>
</dbReference>
<accession>A0ABV3EJG4</accession>
<gene>
    <name evidence="3" type="ORF">AB0D95_03265</name>
</gene>
<evidence type="ECO:0000256" key="1">
    <source>
        <dbReference type="SAM" id="MobiDB-lite"/>
    </source>
</evidence>
<feature type="region of interest" description="Disordered" evidence="1">
    <location>
        <begin position="63"/>
        <end position="164"/>
    </location>
</feature>
<organism evidence="3 4">
    <name type="scientific">Streptomyces chilikensis</name>
    <dbReference type="NCBI Taxonomy" id="1194079"/>
    <lineage>
        <taxon>Bacteria</taxon>
        <taxon>Bacillati</taxon>
        <taxon>Actinomycetota</taxon>
        <taxon>Actinomycetes</taxon>
        <taxon>Kitasatosporales</taxon>
        <taxon>Streptomycetaceae</taxon>
        <taxon>Streptomyces</taxon>
    </lineage>
</organism>
<keyword evidence="4" id="KW-1185">Reference proteome</keyword>
<reference evidence="3 4" key="1">
    <citation type="submission" date="2024-06" db="EMBL/GenBank/DDBJ databases">
        <title>The Natural Products Discovery Center: Release of the First 8490 Sequenced Strains for Exploring Actinobacteria Biosynthetic Diversity.</title>
        <authorList>
            <person name="Kalkreuter E."/>
            <person name="Kautsar S.A."/>
            <person name="Yang D."/>
            <person name="Bader C.D."/>
            <person name="Teijaro C.N."/>
            <person name="Fluegel L."/>
            <person name="Davis C.M."/>
            <person name="Simpson J.R."/>
            <person name="Lauterbach L."/>
            <person name="Steele A.D."/>
            <person name="Gui C."/>
            <person name="Meng S."/>
            <person name="Li G."/>
            <person name="Viehrig K."/>
            <person name="Ye F."/>
            <person name="Su P."/>
            <person name="Kiefer A.F."/>
            <person name="Nichols A."/>
            <person name="Cepeda A.J."/>
            <person name="Yan W."/>
            <person name="Fan B."/>
            <person name="Jiang Y."/>
            <person name="Adhikari A."/>
            <person name="Zheng C.-J."/>
            <person name="Schuster L."/>
            <person name="Cowan T.M."/>
            <person name="Smanski M.J."/>
            <person name="Chevrette M.G."/>
            <person name="De Carvalho L.P.S."/>
            <person name="Shen B."/>
        </authorList>
    </citation>
    <scope>NUCLEOTIDE SEQUENCE [LARGE SCALE GENOMIC DNA]</scope>
    <source>
        <strain evidence="3 4">NPDC048117</strain>
    </source>
</reference>
<evidence type="ECO:0000313" key="4">
    <source>
        <dbReference type="Proteomes" id="UP001551584"/>
    </source>
</evidence>
<feature type="domain" description="C2H2-type" evidence="2">
    <location>
        <begin position="137"/>
        <end position="164"/>
    </location>
</feature>
<dbReference type="EMBL" id="JBEZNA010000004">
    <property type="protein sequence ID" value="MEU9576303.1"/>
    <property type="molecule type" value="Genomic_DNA"/>
</dbReference>
<evidence type="ECO:0000259" key="2">
    <source>
        <dbReference type="PROSITE" id="PS50157"/>
    </source>
</evidence>
<evidence type="ECO:0000313" key="3">
    <source>
        <dbReference type="EMBL" id="MEU9576303.1"/>
    </source>
</evidence>
<dbReference type="RefSeq" id="WP_359268432.1">
    <property type="nucleotide sequence ID" value="NZ_JBEZNA010000004.1"/>
</dbReference>
<sequence>MIPVRPDRLLRVEFARWAVAQTPKIRTVSTDTFAVPPHLYPEIPEHLLVGAVVEGEVYVPVASVAADTDPDDPDPGPNDVHGDVSASTTPSGIVPVTSADSGPDRPDSDPDPRADTADVPTPAEEPVEAPGSPVDDLQCPDCTRSFSTLAGLSSHRRHAHPQEG</sequence>
<protein>
    <recommendedName>
        <fullName evidence="2">C2H2-type domain-containing protein</fullName>
    </recommendedName>
</protein>
<feature type="compositionally biased region" description="Low complexity" evidence="1">
    <location>
        <begin position="117"/>
        <end position="130"/>
    </location>
</feature>
<dbReference type="PROSITE" id="PS00028">
    <property type="entry name" value="ZINC_FINGER_C2H2_1"/>
    <property type="match status" value="1"/>
</dbReference>
<feature type="compositionally biased region" description="Basic and acidic residues" evidence="1">
    <location>
        <begin position="102"/>
        <end position="116"/>
    </location>
</feature>
<dbReference type="PROSITE" id="PS50157">
    <property type="entry name" value="ZINC_FINGER_C2H2_2"/>
    <property type="match status" value="1"/>
</dbReference>
<dbReference type="Proteomes" id="UP001551584">
    <property type="component" value="Unassembled WGS sequence"/>
</dbReference>
<name>A0ABV3EJG4_9ACTN</name>
<feature type="compositionally biased region" description="Basic residues" evidence="1">
    <location>
        <begin position="154"/>
        <end position="164"/>
    </location>
</feature>